<dbReference type="InterPro" id="IPR018168">
    <property type="entry name" value="Ubi_Hdrlase_CS"/>
</dbReference>
<dbReference type="InterPro" id="IPR002938">
    <property type="entry name" value="FAD-bd"/>
</dbReference>
<evidence type="ECO:0000259" key="8">
    <source>
        <dbReference type="Pfam" id="PF01494"/>
    </source>
</evidence>
<feature type="domain" description="FAD-binding" evidence="8">
    <location>
        <begin position="6"/>
        <end position="341"/>
    </location>
</feature>
<keyword evidence="5" id="KW-0274">FAD</keyword>
<dbReference type="PANTHER" id="PTHR43876:SF7">
    <property type="entry name" value="UBIQUINONE BIOSYNTHESIS MONOOXYGENASE COQ6, MITOCHONDRIAL"/>
    <property type="match status" value="1"/>
</dbReference>
<dbReference type="InterPro" id="IPR036188">
    <property type="entry name" value="FAD/NAD-bd_sf"/>
</dbReference>
<proteinExistence type="inferred from homology"/>
<dbReference type="Proteomes" id="UP001482231">
    <property type="component" value="Unassembled WGS sequence"/>
</dbReference>
<evidence type="ECO:0000313" key="10">
    <source>
        <dbReference type="Proteomes" id="UP001482231"/>
    </source>
</evidence>
<evidence type="ECO:0000256" key="3">
    <source>
        <dbReference type="ARBA" id="ARBA00005349"/>
    </source>
</evidence>
<evidence type="ECO:0000256" key="5">
    <source>
        <dbReference type="ARBA" id="ARBA00022827"/>
    </source>
</evidence>
<keyword evidence="6" id="KW-0560">Oxidoreductase</keyword>
<keyword evidence="10" id="KW-1185">Reference proteome</keyword>
<dbReference type="NCBIfam" id="TIGR01988">
    <property type="entry name" value="Ubi-OHases"/>
    <property type="match status" value="1"/>
</dbReference>
<dbReference type="EMBL" id="JBAJEX010000006">
    <property type="protein sequence ID" value="MEO1767282.1"/>
    <property type="molecule type" value="Genomic_DNA"/>
</dbReference>
<organism evidence="9 10">
    <name type="scientific">Thiobacter aerophilum</name>
    <dbReference type="NCBI Taxonomy" id="3121275"/>
    <lineage>
        <taxon>Bacteria</taxon>
        <taxon>Pseudomonadati</taxon>
        <taxon>Pseudomonadota</taxon>
        <taxon>Betaproteobacteria</taxon>
        <taxon>Burkholderiales</taxon>
        <taxon>Thiobacteraceae</taxon>
        <taxon>Thiobacter</taxon>
    </lineage>
</organism>
<dbReference type="SUPFAM" id="SSF51905">
    <property type="entry name" value="FAD/NAD(P)-binding domain"/>
    <property type="match status" value="1"/>
</dbReference>
<evidence type="ECO:0000256" key="6">
    <source>
        <dbReference type="ARBA" id="ARBA00023002"/>
    </source>
</evidence>
<accession>A0ABV0EF48</accession>
<comment type="similarity">
    <text evidence="3">Belongs to the UbiH/COQ6 family.</text>
</comment>
<gene>
    <name evidence="9" type="ORF">V6E02_08665</name>
</gene>
<dbReference type="PANTHER" id="PTHR43876">
    <property type="entry name" value="UBIQUINONE BIOSYNTHESIS MONOOXYGENASE COQ6, MITOCHONDRIAL"/>
    <property type="match status" value="1"/>
</dbReference>
<dbReference type="Gene3D" id="3.50.50.60">
    <property type="entry name" value="FAD/NAD(P)-binding domain"/>
    <property type="match status" value="2"/>
</dbReference>
<dbReference type="PRINTS" id="PR00420">
    <property type="entry name" value="RNGMNOXGNASE"/>
</dbReference>
<sequence length="394" mass="41625">MDSPFDVVVVGGGLTGASCALALDRAGLAVALVEGGEPAPTNGRVDADWDSRIYAISPGSAAFLAELGVWSRLAPTRLAPVSAMHIRGDDGISELRFSAYEAGVAQLAWIVESGHLQHALWDALAQGGRVARLCPAQVTGLTLAPKEARLFLQDGRELSARLVVGADGARSRIRALAQLPFRDKDYHQLGVVANFACARPHGGIARQWFREDGILAWLPLPGNRISMVWSTPTQHGEALLGLPPDELAARVEQAGAGVLGRLEVITPAVGFPLHLIQVDRISASRVTLIGDAAHQVHPLAGQGVNLGFGDAQCLAQVLASHGARDCGDFLLLRRYERARKEDVIAMQAVTDGLKALFGHPNPLLGVLRNLGLSLTGRLGPIKQLLVRHALGGAG</sequence>
<evidence type="ECO:0000313" key="9">
    <source>
        <dbReference type="EMBL" id="MEO1767282.1"/>
    </source>
</evidence>
<comment type="pathway">
    <text evidence="2">Cofactor biosynthesis; ubiquinone biosynthesis.</text>
</comment>
<reference evidence="9 10" key="1">
    <citation type="submission" date="2024-02" db="EMBL/GenBank/DDBJ databases">
        <title>New thermophilic sulfur-oxidizing bacteria from a hot springs of the Uzon caldera (Kamchatka, Russia).</title>
        <authorList>
            <person name="Dukat A.M."/>
            <person name="Elcheninov A.G."/>
            <person name="Frolov E.N."/>
        </authorList>
    </citation>
    <scope>NUCLEOTIDE SEQUENCE [LARGE SCALE GENOMIC DNA]</scope>
    <source>
        <strain evidence="9 10">AK1</strain>
    </source>
</reference>
<dbReference type="NCBIfam" id="NF005788">
    <property type="entry name" value="PRK07608.1-3"/>
    <property type="match status" value="1"/>
</dbReference>
<dbReference type="RefSeq" id="WP_347308392.1">
    <property type="nucleotide sequence ID" value="NZ_JBAJEX010000006.1"/>
</dbReference>
<evidence type="ECO:0000256" key="1">
    <source>
        <dbReference type="ARBA" id="ARBA00001974"/>
    </source>
</evidence>
<dbReference type="Pfam" id="PF01494">
    <property type="entry name" value="FAD_binding_3"/>
    <property type="match status" value="1"/>
</dbReference>
<evidence type="ECO:0000256" key="2">
    <source>
        <dbReference type="ARBA" id="ARBA00004749"/>
    </source>
</evidence>
<dbReference type="PROSITE" id="PS01304">
    <property type="entry name" value="UBIH"/>
    <property type="match status" value="1"/>
</dbReference>
<dbReference type="InterPro" id="IPR010971">
    <property type="entry name" value="UbiH/COQ6"/>
</dbReference>
<keyword evidence="7" id="KW-0503">Monooxygenase</keyword>
<evidence type="ECO:0000256" key="4">
    <source>
        <dbReference type="ARBA" id="ARBA00022630"/>
    </source>
</evidence>
<comment type="caution">
    <text evidence="9">The sequence shown here is derived from an EMBL/GenBank/DDBJ whole genome shotgun (WGS) entry which is preliminary data.</text>
</comment>
<comment type="cofactor">
    <cofactor evidence="1">
        <name>FAD</name>
        <dbReference type="ChEBI" id="CHEBI:57692"/>
    </cofactor>
</comment>
<name>A0ABV0EF48_9BURK</name>
<protein>
    <submittedName>
        <fullName evidence="9">UbiH/UbiF family hydroxylase</fullName>
    </submittedName>
</protein>
<dbReference type="InterPro" id="IPR051205">
    <property type="entry name" value="UbiH/COQ6_monooxygenase"/>
</dbReference>
<evidence type="ECO:0000256" key="7">
    <source>
        <dbReference type="ARBA" id="ARBA00023033"/>
    </source>
</evidence>
<keyword evidence="4" id="KW-0285">Flavoprotein</keyword>